<proteinExistence type="predicted"/>
<organism evidence="2 3">
    <name type="scientific">Kocuria gwangalliensis</name>
    <dbReference type="NCBI Taxonomy" id="501592"/>
    <lineage>
        <taxon>Bacteria</taxon>
        <taxon>Bacillati</taxon>
        <taxon>Actinomycetota</taxon>
        <taxon>Actinomycetes</taxon>
        <taxon>Micrococcales</taxon>
        <taxon>Micrococcaceae</taxon>
        <taxon>Kocuria</taxon>
    </lineage>
</organism>
<feature type="domain" description="Aminoglycoside phosphotransferase" evidence="1">
    <location>
        <begin position="252"/>
        <end position="408"/>
    </location>
</feature>
<evidence type="ECO:0000259" key="1">
    <source>
        <dbReference type="Pfam" id="PF01636"/>
    </source>
</evidence>
<dbReference type="InterPro" id="IPR002575">
    <property type="entry name" value="Aminoglycoside_PTrfase"/>
</dbReference>
<dbReference type="Proteomes" id="UP001501446">
    <property type="component" value="Unassembled WGS sequence"/>
</dbReference>
<evidence type="ECO:0000313" key="2">
    <source>
        <dbReference type="EMBL" id="GAA4701196.1"/>
    </source>
</evidence>
<protein>
    <recommendedName>
        <fullName evidence="1">Aminoglycoside phosphotransferase domain-containing protein</fullName>
    </recommendedName>
</protein>
<sequence length="461" mass="48462">MSQALRTPVLNALYALPGSESDARSIAMLIANTGMARPVIEHLRFKPETSAVARIVDAARDRFGAASQPWWFAAYAPSETNKAGKLLKRADQTGYPLFTALLPDDPRTSVFCGPIGLDRMLFKALAEIKAVDPRGQVDGTVLSYNPWRRVVFKRAGDSGESSVVRVWAEPPATAPLLSALHQLGAPVLPVTGMTQHSIEQPWITGRDFTERLAADVAATGGAVSGVTTSDSGAAGDKVSGGSATGAAATVALSPSDLLPAVAEAVTRLHNIDPAALVSMTQEVLHSGMPGALGQKLAVPGVNPVTALQGAANGLTCFLADLRGRFETVADDVLRAIAENPGAAVLAHGDLSADQVVLGEDGAPLLIDFDRMKMAPIGYDLGDFAAVELLSGRDSSTAMALAEAYRRVPGTGVVTDESVRAWTAFHVLLRVTEAFRNLDPDCVNHARQRVDLAHAVLRGKVE</sequence>
<dbReference type="RefSeq" id="WP_345311365.1">
    <property type="nucleotide sequence ID" value="NZ_BAABLN010000031.1"/>
</dbReference>
<dbReference type="EMBL" id="BAABLN010000031">
    <property type="protein sequence ID" value="GAA4701196.1"/>
    <property type="molecule type" value="Genomic_DNA"/>
</dbReference>
<dbReference type="InterPro" id="IPR011009">
    <property type="entry name" value="Kinase-like_dom_sf"/>
</dbReference>
<dbReference type="Pfam" id="PF01636">
    <property type="entry name" value="APH"/>
    <property type="match status" value="1"/>
</dbReference>
<gene>
    <name evidence="2" type="ORF">GCM10025781_19430</name>
</gene>
<dbReference type="Gene3D" id="1.10.510.10">
    <property type="entry name" value="Transferase(Phosphotransferase) domain 1"/>
    <property type="match status" value="1"/>
</dbReference>
<comment type="caution">
    <text evidence="2">The sequence shown here is derived from an EMBL/GenBank/DDBJ whole genome shotgun (WGS) entry which is preliminary data.</text>
</comment>
<dbReference type="SUPFAM" id="SSF56112">
    <property type="entry name" value="Protein kinase-like (PK-like)"/>
    <property type="match status" value="1"/>
</dbReference>
<name>A0ABP8X8N2_9MICC</name>
<evidence type="ECO:0000313" key="3">
    <source>
        <dbReference type="Proteomes" id="UP001501446"/>
    </source>
</evidence>
<accession>A0ABP8X8N2</accession>
<reference evidence="3" key="1">
    <citation type="journal article" date="2019" name="Int. J. Syst. Evol. Microbiol.">
        <title>The Global Catalogue of Microorganisms (GCM) 10K type strain sequencing project: providing services to taxonomists for standard genome sequencing and annotation.</title>
        <authorList>
            <consortium name="The Broad Institute Genomics Platform"/>
            <consortium name="The Broad Institute Genome Sequencing Center for Infectious Disease"/>
            <person name="Wu L."/>
            <person name="Ma J."/>
        </authorList>
    </citation>
    <scope>NUCLEOTIDE SEQUENCE [LARGE SCALE GENOMIC DNA]</scope>
    <source>
        <strain evidence="3">JCM 18958</strain>
    </source>
</reference>
<keyword evidence="3" id="KW-1185">Reference proteome</keyword>